<dbReference type="GO" id="GO:0003824">
    <property type="term" value="F:catalytic activity"/>
    <property type="evidence" value="ECO:0007669"/>
    <property type="project" value="InterPro"/>
</dbReference>
<evidence type="ECO:0000313" key="2">
    <source>
        <dbReference type="EMBL" id="GHP10214.1"/>
    </source>
</evidence>
<dbReference type="InterPro" id="IPR001345">
    <property type="entry name" value="PG/BPGM_mutase_AS"/>
</dbReference>
<feature type="binding site" evidence="1">
    <location>
        <position position="92"/>
    </location>
    <ligand>
        <name>substrate</name>
    </ligand>
</feature>
<organism evidence="2 3">
    <name type="scientific">Pycnococcus provasolii</name>
    <dbReference type="NCBI Taxonomy" id="41880"/>
    <lineage>
        <taxon>Eukaryota</taxon>
        <taxon>Viridiplantae</taxon>
        <taxon>Chlorophyta</taxon>
        <taxon>Pseudoscourfieldiophyceae</taxon>
        <taxon>Pseudoscourfieldiales</taxon>
        <taxon>Pycnococcaceae</taxon>
        <taxon>Pycnococcus</taxon>
    </lineage>
</organism>
<reference evidence="2" key="1">
    <citation type="submission" date="2020-10" db="EMBL/GenBank/DDBJ databases">
        <title>Unveiling of a novel bifunctional photoreceptor, Dualchrome1, isolated from a cosmopolitan green alga.</title>
        <authorList>
            <person name="Suzuki S."/>
            <person name="Kawachi M."/>
        </authorList>
    </citation>
    <scope>NUCLEOTIDE SEQUENCE</scope>
    <source>
        <strain evidence="2">NIES 2893</strain>
    </source>
</reference>
<dbReference type="SMART" id="SM00855">
    <property type="entry name" value="PGAM"/>
    <property type="match status" value="1"/>
</dbReference>
<accession>A0A830HSU4</accession>
<protein>
    <recommendedName>
        <fullName evidence="4">Phosphoglycerate mutase (2,3-diphosphoglycerate-dependent)</fullName>
    </recommendedName>
</protein>
<dbReference type="CDD" id="cd07067">
    <property type="entry name" value="HP_PGM_like"/>
    <property type="match status" value="1"/>
</dbReference>
<dbReference type="PROSITE" id="PS00175">
    <property type="entry name" value="PG_MUTASE"/>
    <property type="match status" value="1"/>
</dbReference>
<evidence type="ECO:0008006" key="4">
    <source>
        <dbReference type="Google" id="ProtNLM"/>
    </source>
</evidence>
<dbReference type="PANTHER" id="PTHR47821">
    <property type="entry name" value="PHOSPHOGLYCERATE MUTASE FAMILY PROTEIN"/>
    <property type="match status" value="1"/>
</dbReference>
<dbReference type="EMBL" id="BNJQ01000028">
    <property type="protein sequence ID" value="GHP10214.1"/>
    <property type="molecule type" value="Genomic_DNA"/>
</dbReference>
<evidence type="ECO:0000313" key="3">
    <source>
        <dbReference type="Proteomes" id="UP000660262"/>
    </source>
</evidence>
<dbReference type="AlphaFoldDB" id="A0A830HSU4"/>
<name>A0A830HSU4_9CHLO</name>
<dbReference type="Proteomes" id="UP000660262">
    <property type="component" value="Unassembled WGS sequence"/>
</dbReference>
<dbReference type="InterPro" id="IPR029033">
    <property type="entry name" value="His_PPase_superfam"/>
</dbReference>
<dbReference type="InterPro" id="IPR013078">
    <property type="entry name" value="His_Pase_superF_clade-1"/>
</dbReference>
<dbReference type="Pfam" id="PF00300">
    <property type="entry name" value="His_Phos_1"/>
    <property type="match status" value="1"/>
</dbReference>
<sequence length="256" mass="27460">MSMACDADAVYASCVRLARALDSSEASVVLIRHGESLANVSNVVCSLMHNGIKPEYSLSPKGKQQAHESGAVFAKTLPAAHHVLIYTSPFSRATATAEIFGHACAKSASASGAVEQPHVVEWLRERCFGEDAELKPSNEPYERYWRHDAADPFTPPPEGGVGRESVGEVALRTASGFTELLDRIGATTIGTSVVLVAHGDTLSTLAAVLAFCQREESERTIQAFTDALRAHRSHGLKQAEYVTFPRVGVSHETALT</sequence>
<evidence type="ECO:0000256" key="1">
    <source>
        <dbReference type="PIRSR" id="PIRSR613078-2"/>
    </source>
</evidence>
<keyword evidence="3" id="KW-1185">Reference proteome</keyword>
<proteinExistence type="predicted"/>
<dbReference type="Gene3D" id="3.40.50.1240">
    <property type="entry name" value="Phosphoglycerate mutase-like"/>
    <property type="match status" value="1"/>
</dbReference>
<dbReference type="PANTHER" id="PTHR47821:SF2">
    <property type="entry name" value="PHOSPHOGLYCERATE MUTASE FAMILY PROTEIN"/>
    <property type="match status" value="1"/>
</dbReference>
<comment type="caution">
    <text evidence="2">The sequence shown here is derived from an EMBL/GenBank/DDBJ whole genome shotgun (WGS) entry which is preliminary data.</text>
</comment>
<gene>
    <name evidence="2" type="ORF">PPROV_000894600</name>
</gene>
<dbReference type="OrthoDB" id="354304at2759"/>
<feature type="binding site" evidence="1">
    <location>
        <begin position="32"/>
        <end position="39"/>
    </location>
    <ligand>
        <name>substrate</name>
    </ligand>
</feature>
<dbReference type="SUPFAM" id="SSF53254">
    <property type="entry name" value="Phosphoglycerate mutase-like"/>
    <property type="match status" value="1"/>
</dbReference>